<accession>A0A6B0VKT7</accession>
<reference evidence="3 4" key="1">
    <citation type="submission" date="2020-01" db="EMBL/GenBank/DDBJ databases">
        <title>Natronorubrum sp. JWXQ-INN 674 isolated from Inner Mongolia Autonomous Region of China.</title>
        <authorList>
            <person name="Xue Q."/>
        </authorList>
    </citation>
    <scope>NUCLEOTIDE SEQUENCE [LARGE SCALE GENOMIC DNA]</scope>
    <source>
        <strain evidence="3 4">JWXQ-INN-674</strain>
    </source>
</reference>
<feature type="domain" description="Halobacterial output" evidence="2">
    <location>
        <begin position="43"/>
        <end position="108"/>
    </location>
</feature>
<dbReference type="EMBL" id="WUYX01000015">
    <property type="protein sequence ID" value="MXV61179.1"/>
    <property type="molecule type" value="Genomic_DNA"/>
</dbReference>
<feature type="region of interest" description="Disordered" evidence="1">
    <location>
        <begin position="1"/>
        <end position="35"/>
    </location>
</feature>
<evidence type="ECO:0000256" key="1">
    <source>
        <dbReference type="SAM" id="MobiDB-lite"/>
    </source>
</evidence>
<gene>
    <name evidence="3" type="ORF">GS429_03710</name>
</gene>
<proteinExistence type="predicted"/>
<dbReference type="InterPro" id="IPR040624">
    <property type="entry name" value="HalOD1"/>
</dbReference>
<protein>
    <recommendedName>
        <fullName evidence="2">Halobacterial output domain-containing protein</fullName>
    </recommendedName>
</protein>
<dbReference type="Proteomes" id="UP000434101">
    <property type="component" value="Unassembled WGS sequence"/>
</dbReference>
<dbReference type="AlphaFoldDB" id="A0A6B0VKT7"/>
<feature type="compositionally biased region" description="Low complexity" evidence="1">
    <location>
        <begin position="13"/>
        <end position="31"/>
    </location>
</feature>
<dbReference type="RefSeq" id="WP_160062836.1">
    <property type="nucleotide sequence ID" value="NZ_WUYX01000015.1"/>
</dbReference>
<feature type="compositionally biased region" description="Acidic residues" evidence="1">
    <location>
        <begin position="1"/>
        <end position="12"/>
    </location>
</feature>
<sequence>MDDPTDPFDTDDTGVTGDTDTTGDANDAGTVLTRRELDTGRDVPETQLVEVVAELEESGMTELSPIYGCIDDMIADLFSSPPPAEAEAQLEFTYQGYRIHVRQNGVATFRRASE</sequence>
<evidence type="ECO:0000313" key="3">
    <source>
        <dbReference type="EMBL" id="MXV61179.1"/>
    </source>
</evidence>
<dbReference type="OrthoDB" id="199137at2157"/>
<keyword evidence="4" id="KW-1185">Reference proteome</keyword>
<name>A0A6B0VKT7_9EURY</name>
<organism evidence="3 4">
    <name type="scientific">Natronorubrum halalkaliphilum</name>
    <dbReference type="NCBI Taxonomy" id="2691917"/>
    <lineage>
        <taxon>Archaea</taxon>
        <taxon>Methanobacteriati</taxon>
        <taxon>Methanobacteriota</taxon>
        <taxon>Stenosarchaea group</taxon>
        <taxon>Halobacteria</taxon>
        <taxon>Halobacteriales</taxon>
        <taxon>Natrialbaceae</taxon>
        <taxon>Natronorubrum</taxon>
    </lineage>
</organism>
<dbReference type="Pfam" id="PF18545">
    <property type="entry name" value="HalOD1"/>
    <property type="match status" value="1"/>
</dbReference>
<comment type="caution">
    <text evidence="3">The sequence shown here is derived from an EMBL/GenBank/DDBJ whole genome shotgun (WGS) entry which is preliminary data.</text>
</comment>
<evidence type="ECO:0000259" key="2">
    <source>
        <dbReference type="Pfam" id="PF18545"/>
    </source>
</evidence>
<evidence type="ECO:0000313" key="4">
    <source>
        <dbReference type="Proteomes" id="UP000434101"/>
    </source>
</evidence>